<dbReference type="GO" id="GO:0003968">
    <property type="term" value="F:RNA-directed RNA polymerase activity"/>
    <property type="evidence" value="ECO:0007669"/>
    <property type="project" value="UniProtKB-KW"/>
</dbReference>
<keyword evidence="5" id="KW-0548">Nucleotidyltransferase</keyword>
<dbReference type="EC" id="2.7.7.48" evidence="1 8"/>
<evidence type="ECO:0000256" key="4">
    <source>
        <dbReference type="ARBA" id="ARBA00022679"/>
    </source>
</evidence>
<keyword evidence="3 8" id="KW-0696">RNA-directed RNA polymerase</keyword>
<accession>A0A8K1P3I0</accession>
<keyword evidence="6" id="KW-0547">Nucleotide-binding</keyword>
<dbReference type="PROSITE" id="PS50525">
    <property type="entry name" value="RDRP_SSRNA_NEG_SEG"/>
    <property type="match status" value="1"/>
</dbReference>
<keyword evidence="4" id="KW-0808">Transferase</keyword>
<name>A0A8K1P3I0_9ORTO</name>
<evidence type="ECO:0000256" key="8">
    <source>
        <dbReference type="RuleBase" id="RU004330"/>
    </source>
</evidence>
<evidence type="ECO:0000256" key="7">
    <source>
        <dbReference type="ARBA" id="ARBA00022953"/>
    </source>
</evidence>
<organism evidence="10">
    <name type="scientific">Xiangshan orthomyxo-like virus</name>
    <dbReference type="NCBI Taxonomy" id="2886237"/>
    <lineage>
        <taxon>Viruses</taxon>
        <taxon>Riboviria</taxon>
        <taxon>Orthornavirae</taxon>
        <taxon>Negarnaviricota</taxon>
        <taxon>Polyploviricotina</taxon>
        <taxon>Insthoviricetes</taxon>
        <taxon>Articulavirales</taxon>
        <taxon>Orthomyxoviridae</taxon>
    </lineage>
</organism>
<evidence type="ECO:0000256" key="2">
    <source>
        <dbReference type="ARBA" id="ARBA00020035"/>
    </source>
</evidence>
<evidence type="ECO:0000313" key="10">
    <source>
        <dbReference type="EMBL" id="UDL13962.1"/>
    </source>
</evidence>
<keyword evidence="7" id="KW-0693">Viral RNA replication</keyword>
<evidence type="ECO:0000259" key="9">
    <source>
        <dbReference type="PROSITE" id="PS50525"/>
    </source>
</evidence>
<dbReference type="GO" id="GO:0039694">
    <property type="term" value="P:viral RNA genome replication"/>
    <property type="evidence" value="ECO:0007669"/>
    <property type="project" value="InterPro"/>
</dbReference>
<evidence type="ECO:0000256" key="3">
    <source>
        <dbReference type="ARBA" id="ARBA00022484"/>
    </source>
</evidence>
<dbReference type="EMBL" id="OK491487">
    <property type="protein sequence ID" value="UDL13962.1"/>
    <property type="molecule type" value="Viral_cRNA"/>
</dbReference>
<protein>
    <recommendedName>
        <fullName evidence="2 8">RNA-directed RNA polymerase catalytic subunit</fullName>
        <ecNumber evidence="1 8">2.7.7.48</ecNumber>
    </recommendedName>
</protein>
<proteinExistence type="predicted"/>
<sequence length="725" mass="82916">MNLFTPLSHLPLTETQELIYAYTGPPPVAYGTHTKAVLENILRPFKYFFKKENVKDALKIKTGSKELDEINIIGPSSGFHRDSVLSFSKSFYKKYEHAFTHLQRWLNDGLQSMKYAELAKGRQTWSFLQKKNIPAAAALEETVNFLEHNLKRKIGSGILSYLQAIMDVMEMDSTEYKYETYVVEFDFDSEDDADVSEKKILKSRTITRKELWDQMRKLNTMWKHLERGRLQRRTIATPSMLIRGFVKIVEDAARVLLERIDSAGVPVGGEEKLAKLASKLMLDRSKVTGELSGDQEKFNECLDPDAMRMMWEVFLRECGRSEWEIELFSIPFLVFKAKMADMGEGLTFECKGFIEKHHIGESEEYKSEFDDLIEATVWSMKDVYVKGKGVVKMKVYEGIECTLGMFMGMYNLSSTLLSLIAADRPELSGSHVESSDDFIHFIYTDTVEEMFKQVETLRLSQKLVGINFSPSKCILISPAGIGEFNSKYHYKEFVGNIATELPALFPNGLNPSSDLAMGLNVIKQSLSTNQMNMLTGSLALRLFVKSYKYCYMSEGINPRTKFMEEANCKKLLLNQGADPVHSISTLHLDEIALRFHLGLLEQRDLNRLLNPANPITGSIEPVITYRWENKMPVELDDPSLGSSFKFEFSRNRTIMNRPDRVTLEIEKDYKEITRMVSDTHTELLINSVDLPGTVCESVEHKIRSLIQNSDYSLSTKEELLQELVK</sequence>
<dbReference type="Pfam" id="PF00602">
    <property type="entry name" value="Flu_PB1"/>
    <property type="match status" value="1"/>
</dbReference>
<dbReference type="InterPro" id="IPR001407">
    <property type="entry name" value="RNA_pol_PB1_influenza"/>
</dbReference>
<feature type="domain" description="RdRp catalytic" evidence="9">
    <location>
        <begin position="277"/>
        <end position="474"/>
    </location>
</feature>
<dbReference type="GO" id="GO:0003723">
    <property type="term" value="F:RNA binding"/>
    <property type="evidence" value="ECO:0007669"/>
    <property type="project" value="InterPro"/>
</dbReference>
<reference evidence="10" key="1">
    <citation type="submission" date="2021-09" db="EMBL/GenBank/DDBJ databases">
        <authorList>
            <person name="Li N.N."/>
        </authorList>
    </citation>
    <scope>NUCLEOTIDE SEQUENCE</scope>
    <source>
        <strain evidence="10">Novel_11</strain>
    </source>
</reference>
<dbReference type="GO" id="GO:0000166">
    <property type="term" value="F:nucleotide binding"/>
    <property type="evidence" value="ECO:0007669"/>
    <property type="project" value="UniProtKB-KW"/>
</dbReference>
<comment type="catalytic activity">
    <reaction evidence="8">
        <text>RNA(n) + a ribonucleoside 5'-triphosphate = RNA(n+1) + diphosphate</text>
        <dbReference type="Rhea" id="RHEA:21248"/>
        <dbReference type="Rhea" id="RHEA-COMP:14527"/>
        <dbReference type="Rhea" id="RHEA-COMP:17342"/>
        <dbReference type="ChEBI" id="CHEBI:33019"/>
        <dbReference type="ChEBI" id="CHEBI:61557"/>
        <dbReference type="ChEBI" id="CHEBI:140395"/>
        <dbReference type="EC" id="2.7.7.48"/>
    </reaction>
</comment>
<evidence type="ECO:0000256" key="5">
    <source>
        <dbReference type="ARBA" id="ARBA00022695"/>
    </source>
</evidence>
<dbReference type="InterPro" id="IPR007099">
    <property type="entry name" value="RNA-dir_pol_NSvirus"/>
</dbReference>
<evidence type="ECO:0000256" key="6">
    <source>
        <dbReference type="ARBA" id="ARBA00022741"/>
    </source>
</evidence>
<evidence type="ECO:0000256" key="1">
    <source>
        <dbReference type="ARBA" id="ARBA00012494"/>
    </source>
</evidence>